<feature type="chain" id="PRO_5003837077" evidence="2">
    <location>
        <begin position="20"/>
        <end position="603"/>
    </location>
</feature>
<sequence>MIRRFLLPILAALAAPAEGSTGAGPRSIYPINQRFMAVADSSVDAILVVDANAGGSIVGHFVLHSRNVDSDHSKWLNPISISSCEDCKHLYLTSNNMSYKMALVRPLKDMADNYNFDDFKKSTIKFFWPSGWGQNPNDRQLKGVSIARDGSSAYVAHAEAVYSFDGMNPDDSDPKARKVITTEDAGINGELINNIHHTHSLKNLILTSDHYTSFVNILDDTDENPLDRDRVVAYQLPLDYHCNYLYDGVKMRFFDTAIVAGYYAFALGQATESEETDHPGVAIYRLTWDDDDEQWHSCVQIAGSGLEEAQWVDGMGYDARFSATAHQISVMPTDDYYLLLIGDTDNRAVRLVDVTTPTITDYVTEAAGVSSIAYNEDLYQVLYNKEKPWSALTPESVSKNDGKSYFHSGEDSVYSMNFDEAQDECGRIGVGRVCTLPELRARFARGQYPSIDGDDESWTTVWTAQKCEGCHLQGPGKCDVGSSDNWGQEYKMIANFSPAEGMQTQCVHTDTAWEAMSMCCGLGGPAVLGAKATTSASEQAKKNASISAGVIVPVLIIAMVAYALYMRKRQKPAWWPSFLRSDRREDTGHAPHREVDLRGRDYI</sequence>
<keyword evidence="1" id="KW-0812">Transmembrane</keyword>
<accession>K0SE88</accession>
<keyword evidence="1" id="KW-1133">Transmembrane helix</keyword>
<evidence type="ECO:0000256" key="2">
    <source>
        <dbReference type="SAM" id="SignalP"/>
    </source>
</evidence>
<evidence type="ECO:0000256" key="1">
    <source>
        <dbReference type="SAM" id="Phobius"/>
    </source>
</evidence>
<name>K0SE88_THAOC</name>
<feature type="transmembrane region" description="Helical" evidence="1">
    <location>
        <begin position="544"/>
        <end position="565"/>
    </location>
</feature>
<evidence type="ECO:0000313" key="3">
    <source>
        <dbReference type="EMBL" id="EJK63655.1"/>
    </source>
</evidence>
<proteinExistence type="predicted"/>
<dbReference type="OrthoDB" id="229666at2759"/>
<keyword evidence="2" id="KW-0732">Signal</keyword>
<keyword evidence="1" id="KW-0472">Membrane</keyword>
<dbReference type="eggNOG" id="ENOG502RUK8">
    <property type="taxonomic scope" value="Eukaryota"/>
</dbReference>
<dbReference type="EMBL" id="AGNL01018095">
    <property type="protein sequence ID" value="EJK63655.1"/>
    <property type="molecule type" value="Genomic_DNA"/>
</dbReference>
<dbReference type="Proteomes" id="UP000266841">
    <property type="component" value="Unassembled WGS sequence"/>
</dbReference>
<keyword evidence="4" id="KW-1185">Reference proteome</keyword>
<feature type="signal peptide" evidence="2">
    <location>
        <begin position="1"/>
        <end position="19"/>
    </location>
</feature>
<evidence type="ECO:0000313" key="4">
    <source>
        <dbReference type="Proteomes" id="UP000266841"/>
    </source>
</evidence>
<dbReference type="OMA" id="HAPHREV"/>
<protein>
    <submittedName>
        <fullName evidence="3">Uncharacterized protein</fullName>
    </submittedName>
</protein>
<organism evidence="3 4">
    <name type="scientific">Thalassiosira oceanica</name>
    <name type="common">Marine diatom</name>
    <dbReference type="NCBI Taxonomy" id="159749"/>
    <lineage>
        <taxon>Eukaryota</taxon>
        <taxon>Sar</taxon>
        <taxon>Stramenopiles</taxon>
        <taxon>Ochrophyta</taxon>
        <taxon>Bacillariophyta</taxon>
        <taxon>Coscinodiscophyceae</taxon>
        <taxon>Thalassiosirophycidae</taxon>
        <taxon>Thalassiosirales</taxon>
        <taxon>Thalassiosiraceae</taxon>
        <taxon>Thalassiosira</taxon>
    </lineage>
</organism>
<comment type="caution">
    <text evidence="3">The sequence shown here is derived from an EMBL/GenBank/DDBJ whole genome shotgun (WGS) entry which is preliminary data.</text>
</comment>
<reference evidence="3 4" key="1">
    <citation type="journal article" date="2012" name="Genome Biol.">
        <title>Genome and low-iron response of an oceanic diatom adapted to chronic iron limitation.</title>
        <authorList>
            <person name="Lommer M."/>
            <person name="Specht M."/>
            <person name="Roy A.S."/>
            <person name="Kraemer L."/>
            <person name="Andreson R."/>
            <person name="Gutowska M.A."/>
            <person name="Wolf J."/>
            <person name="Bergner S.V."/>
            <person name="Schilhabel M.B."/>
            <person name="Klostermeier U.C."/>
            <person name="Beiko R.G."/>
            <person name="Rosenstiel P."/>
            <person name="Hippler M."/>
            <person name="Laroche J."/>
        </authorList>
    </citation>
    <scope>NUCLEOTIDE SEQUENCE [LARGE SCALE GENOMIC DNA]</scope>
    <source>
        <strain evidence="3 4">CCMP1005</strain>
    </source>
</reference>
<dbReference type="AlphaFoldDB" id="K0SE88"/>
<gene>
    <name evidence="3" type="ORF">THAOC_15674</name>
</gene>